<accession>A0A843TIQ3</accession>
<protein>
    <submittedName>
        <fullName evidence="6">Uncharacterized protein</fullName>
    </submittedName>
</protein>
<feature type="domain" description="Terpene synthase N-terminal" evidence="4">
    <location>
        <begin position="1"/>
        <end position="166"/>
    </location>
</feature>
<dbReference type="InterPro" id="IPR008949">
    <property type="entry name" value="Isoprenoid_synthase_dom_sf"/>
</dbReference>
<proteinExistence type="predicted"/>
<keyword evidence="7" id="KW-1185">Reference proteome</keyword>
<feature type="domain" description="Terpene synthase metal-binding" evidence="5">
    <location>
        <begin position="241"/>
        <end position="480"/>
    </location>
</feature>
<sequence>MQQRVANLKKEVLEMLRNGNCHPSSKMSMIDAIERLGIAYHFEEEISEVLEQIYGAQLETKDLHMVALRFRLLRQEGHNISADNYVFIFTKKLFREKLFPSETVLHTTKRTLSSDVKGLLSLYEVGYLAKHGEAILDKAITFCKNHLKAKLNHVEPEVAMQIAHALEIPLYRRVKRLEAREYITIYERLEGRNDQLLELAKLDFNLVQALHQEEIKNISSRTFIFVHFSLSSGSTILRWWKELGLTTRLTFARDRLVECYLWILAIYFEPSLSQARVMGTKVLGLASLLDDIYDSFGTLEELEVFTEILRGWEAHPSEQLPECLNIYLITLINAVKELEEELAKDGHQYRAHFLRQEIAKAAMAYLEEAKWSNEGYVPPFEVHLGVILISALFQTITCGCFLGLGEIATSEAFDWLASFPKILKASTVIGRLMNDIASYEREKKQDHVASSIECYMKEYGTTFEDARGKLQEMIEDGWKDINRESLEPTKLPMPLLMPSLNLARASVTFYRSEFDGYTDSSQAIKDHITLLFTQSIPIN</sequence>
<dbReference type="InterPro" id="IPR044814">
    <property type="entry name" value="Terpene_cyclase_plant_C1"/>
</dbReference>
<dbReference type="Proteomes" id="UP000652761">
    <property type="component" value="Unassembled WGS sequence"/>
</dbReference>
<dbReference type="InterPro" id="IPR005630">
    <property type="entry name" value="Terpene_synthase_metal-bd"/>
</dbReference>
<dbReference type="PANTHER" id="PTHR31225:SF93">
    <property type="entry name" value="ALPHA-HUMULENE_(-)-(E)-BETA-CARYOPHYLLENE SYNTHASE"/>
    <property type="match status" value="1"/>
</dbReference>
<dbReference type="GO" id="GO:0010333">
    <property type="term" value="F:terpene synthase activity"/>
    <property type="evidence" value="ECO:0007669"/>
    <property type="project" value="InterPro"/>
</dbReference>
<dbReference type="Pfam" id="PF03936">
    <property type="entry name" value="Terpene_synth_C"/>
    <property type="match status" value="1"/>
</dbReference>
<dbReference type="SUPFAM" id="SSF48239">
    <property type="entry name" value="Terpenoid cyclases/Protein prenyltransferases"/>
    <property type="match status" value="1"/>
</dbReference>
<dbReference type="FunFam" id="1.10.600.10:FF:000007">
    <property type="entry name" value="Isoprene synthase, chloroplastic"/>
    <property type="match status" value="1"/>
</dbReference>
<evidence type="ECO:0000256" key="2">
    <source>
        <dbReference type="ARBA" id="ARBA00022842"/>
    </source>
</evidence>
<evidence type="ECO:0000256" key="1">
    <source>
        <dbReference type="ARBA" id="ARBA00022723"/>
    </source>
</evidence>
<dbReference type="InterPro" id="IPR001906">
    <property type="entry name" value="Terpene_synth_N"/>
</dbReference>
<dbReference type="Gene3D" id="1.10.600.10">
    <property type="entry name" value="Farnesyl Diphosphate Synthase"/>
    <property type="match status" value="1"/>
</dbReference>
<dbReference type="SFLD" id="SFLDG01019">
    <property type="entry name" value="Terpene_Cyclase_Like_1_C_Termi"/>
    <property type="match status" value="1"/>
</dbReference>
<dbReference type="Gene3D" id="1.50.10.130">
    <property type="entry name" value="Terpene synthase, N-terminal domain"/>
    <property type="match status" value="1"/>
</dbReference>
<dbReference type="GO" id="GO:0000287">
    <property type="term" value="F:magnesium ion binding"/>
    <property type="evidence" value="ECO:0007669"/>
    <property type="project" value="InterPro"/>
</dbReference>
<keyword evidence="2" id="KW-0460">Magnesium</keyword>
<dbReference type="InterPro" id="IPR050148">
    <property type="entry name" value="Terpene_synthase-like"/>
</dbReference>
<keyword evidence="3" id="KW-0456">Lyase</keyword>
<name>A0A843TIQ3_COLES</name>
<dbReference type="Pfam" id="PF01397">
    <property type="entry name" value="Terpene_synth"/>
    <property type="match status" value="1"/>
</dbReference>
<dbReference type="OrthoDB" id="1877784at2759"/>
<dbReference type="PANTHER" id="PTHR31225">
    <property type="entry name" value="OS04G0344100 PROTEIN-RELATED"/>
    <property type="match status" value="1"/>
</dbReference>
<dbReference type="SUPFAM" id="SSF48576">
    <property type="entry name" value="Terpenoid synthases"/>
    <property type="match status" value="1"/>
</dbReference>
<evidence type="ECO:0000259" key="4">
    <source>
        <dbReference type="Pfam" id="PF01397"/>
    </source>
</evidence>
<gene>
    <name evidence="6" type="ORF">Taro_001706</name>
</gene>
<comment type="caution">
    <text evidence="6">The sequence shown here is derived from an EMBL/GenBank/DDBJ whole genome shotgun (WGS) entry which is preliminary data.</text>
</comment>
<dbReference type="GO" id="GO:0016102">
    <property type="term" value="P:diterpenoid biosynthetic process"/>
    <property type="evidence" value="ECO:0007669"/>
    <property type="project" value="InterPro"/>
</dbReference>
<keyword evidence="1" id="KW-0479">Metal-binding</keyword>
<dbReference type="InterPro" id="IPR034741">
    <property type="entry name" value="Terpene_cyclase-like_1_C"/>
</dbReference>
<evidence type="ECO:0000259" key="5">
    <source>
        <dbReference type="Pfam" id="PF03936"/>
    </source>
</evidence>
<dbReference type="EMBL" id="NMUH01000036">
    <property type="protein sequence ID" value="MQL69414.1"/>
    <property type="molecule type" value="Genomic_DNA"/>
</dbReference>
<dbReference type="InterPro" id="IPR008930">
    <property type="entry name" value="Terpenoid_cyclase/PrenylTrfase"/>
</dbReference>
<dbReference type="AlphaFoldDB" id="A0A843TIQ3"/>
<dbReference type="CDD" id="cd00684">
    <property type="entry name" value="Terpene_cyclase_plant_C1"/>
    <property type="match status" value="1"/>
</dbReference>
<evidence type="ECO:0000313" key="7">
    <source>
        <dbReference type="Proteomes" id="UP000652761"/>
    </source>
</evidence>
<reference evidence="6" key="1">
    <citation type="submission" date="2017-07" db="EMBL/GenBank/DDBJ databases">
        <title>Taro Niue Genome Assembly and Annotation.</title>
        <authorList>
            <person name="Atibalentja N."/>
            <person name="Keating K."/>
            <person name="Fields C.J."/>
        </authorList>
    </citation>
    <scope>NUCLEOTIDE SEQUENCE</scope>
    <source>
        <strain evidence="6">Niue_2</strain>
        <tissue evidence="6">Leaf</tissue>
    </source>
</reference>
<dbReference type="InterPro" id="IPR036965">
    <property type="entry name" value="Terpene_synth_N_sf"/>
</dbReference>
<organism evidence="6 7">
    <name type="scientific">Colocasia esculenta</name>
    <name type="common">Wild taro</name>
    <name type="synonym">Arum esculentum</name>
    <dbReference type="NCBI Taxonomy" id="4460"/>
    <lineage>
        <taxon>Eukaryota</taxon>
        <taxon>Viridiplantae</taxon>
        <taxon>Streptophyta</taxon>
        <taxon>Embryophyta</taxon>
        <taxon>Tracheophyta</taxon>
        <taxon>Spermatophyta</taxon>
        <taxon>Magnoliopsida</taxon>
        <taxon>Liliopsida</taxon>
        <taxon>Araceae</taxon>
        <taxon>Aroideae</taxon>
        <taxon>Colocasieae</taxon>
        <taxon>Colocasia</taxon>
    </lineage>
</organism>
<dbReference type="SFLD" id="SFLDS00005">
    <property type="entry name" value="Isoprenoid_Synthase_Type_I"/>
    <property type="match status" value="1"/>
</dbReference>
<evidence type="ECO:0000256" key="3">
    <source>
        <dbReference type="ARBA" id="ARBA00023239"/>
    </source>
</evidence>
<evidence type="ECO:0000313" key="6">
    <source>
        <dbReference type="EMBL" id="MQL69414.1"/>
    </source>
</evidence>